<proteinExistence type="predicted"/>
<evidence type="ECO:0000313" key="1">
    <source>
        <dbReference type="EMBL" id="MFC3109202.1"/>
    </source>
</evidence>
<evidence type="ECO:0000313" key="2">
    <source>
        <dbReference type="Proteomes" id="UP001595530"/>
    </source>
</evidence>
<protein>
    <submittedName>
        <fullName evidence="1">Glycoside hydrolase</fullName>
    </submittedName>
</protein>
<sequence length="454" mass="52182">MEKLPRRQDEFPGGLFMELLPHDFKLLGSRFGATCRALPLVMAVMLSAWHGLVLADHGFPRLMGSNIGEKHYDDPIYQMQLARMDIVILGFYRGWGHSQSQQPIRDVVRTLKRVNPNLLVAQYTILNEANDDSQNSAENDKQSKLRNEGWWLRRGDGRRVQWTNQYQAWDINITEWTKPDSSGQRYPEWLAQRDYHVFFEPVPEFDIWYFDNVMAHQRIALADWRRDGKDEAGDSPEIQKAFRRGQAAHWKKAHELAPKALLMGNADNDLSLPEYKGKLQAVFLEGLMGKSWSLYANGGWGRMMDLYHKVFDNLLSPRIVGFNVAGRPSDYRFLRFALASCLMNNGYFSYTDETRGYSTVPWFDEYEVKLGKPLDPPQTKPWRDGIYRRRFENGLVLVNLGFQPGSIDVEPGYTHFRGKQAPQVNNGLPAKSILLGPGDGVLLVKVRSLEAINR</sequence>
<dbReference type="RefSeq" id="WP_390331881.1">
    <property type="nucleotide sequence ID" value="NZ_JBHRTP010000045.1"/>
</dbReference>
<accession>A0ABV7F5Z6</accession>
<comment type="caution">
    <text evidence="1">The sequence shown here is derived from an EMBL/GenBank/DDBJ whole genome shotgun (WGS) entry which is preliminary data.</text>
</comment>
<reference evidence="2" key="1">
    <citation type="journal article" date="2019" name="Int. J. Syst. Evol. Microbiol.">
        <title>The Global Catalogue of Microorganisms (GCM) 10K type strain sequencing project: providing services to taxonomists for standard genome sequencing and annotation.</title>
        <authorList>
            <consortium name="The Broad Institute Genomics Platform"/>
            <consortium name="The Broad Institute Genome Sequencing Center for Infectious Disease"/>
            <person name="Wu L."/>
            <person name="Ma J."/>
        </authorList>
    </citation>
    <scope>NUCLEOTIDE SEQUENCE [LARGE SCALE GENOMIC DNA]</scope>
    <source>
        <strain evidence="2">KCTC 42986</strain>
    </source>
</reference>
<keyword evidence="2" id="KW-1185">Reference proteome</keyword>
<dbReference type="EMBL" id="JBHRTP010000045">
    <property type="protein sequence ID" value="MFC3109202.1"/>
    <property type="molecule type" value="Genomic_DNA"/>
</dbReference>
<dbReference type="Pfam" id="PF14885">
    <property type="entry name" value="GHL15"/>
    <property type="match status" value="1"/>
</dbReference>
<gene>
    <name evidence="1" type="ORF">ACFOFO_14725</name>
</gene>
<dbReference type="InterPro" id="IPR029455">
    <property type="entry name" value="GHL15"/>
</dbReference>
<dbReference type="Proteomes" id="UP001595530">
    <property type="component" value="Unassembled WGS sequence"/>
</dbReference>
<name>A0ABV7F5Z6_9BURK</name>
<keyword evidence="1" id="KW-0378">Hydrolase</keyword>
<dbReference type="GO" id="GO:0016787">
    <property type="term" value="F:hydrolase activity"/>
    <property type="evidence" value="ECO:0007669"/>
    <property type="project" value="UniProtKB-KW"/>
</dbReference>
<organism evidence="1 2">
    <name type="scientific">Undibacterium arcticum</name>
    <dbReference type="NCBI Taxonomy" id="1762892"/>
    <lineage>
        <taxon>Bacteria</taxon>
        <taxon>Pseudomonadati</taxon>
        <taxon>Pseudomonadota</taxon>
        <taxon>Betaproteobacteria</taxon>
        <taxon>Burkholderiales</taxon>
        <taxon>Oxalobacteraceae</taxon>
        <taxon>Undibacterium</taxon>
    </lineage>
</organism>